<dbReference type="EMBL" id="GBRH01257839">
    <property type="protein sequence ID" value="JAD40056.1"/>
    <property type="molecule type" value="Transcribed_RNA"/>
</dbReference>
<name>A0A0A8ZMN0_ARUDO</name>
<feature type="region of interest" description="Disordered" evidence="1">
    <location>
        <begin position="1"/>
        <end position="58"/>
    </location>
</feature>
<reference evidence="2" key="1">
    <citation type="submission" date="2014-09" db="EMBL/GenBank/DDBJ databases">
        <authorList>
            <person name="Magalhaes I.L.F."/>
            <person name="Oliveira U."/>
            <person name="Santos F.R."/>
            <person name="Vidigal T.H.D.A."/>
            <person name="Brescovit A.D."/>
            <person name="Santos A.J."/>
        </authorList>
    </citation>
    <scope>NUCLEOTIDE SEQUENCE</scope>
    <source>
        <tissue evidence="2">Shoot tissue taken approximately 20 cm above the soil surface</tissue>
    </source>
</reference>
<sequence length="58" mass="6711">MVRSHTEAARSRQRSQRRHNPETRNSQIPARTYPPFAQLATGNQKPRPHAPRRGIRPS</sequence>
<reference evidence="2" key="2">
    <citation type="journal article" date="2015" name="Data Brief">
        <title>Shoot transcriptome of the giant reed, Arundo donax.</title>
        <authorList>
            <person name="Barrero R.A."/>
            <person name="Guerrero F.D."/>
            <person name="Moolhuijzen P."/>
            <person name="Goolsby J.A."/>
            <person name="Tidwell J."/>
            <person name="Bellgard S.E."/>
            <person name="Bellgard M.I."/>
        </authorList>
    </citation>
    <scope>NUCLEOTIDE SEQUENCE</scope>
    <source>
        <tissue evidence="2">Shoot tissue taken approximately 20 cm above the soil surface</tissue>
    </source>
</reference>
<accession>A0A0A8ZMN0</accession>
<dbReference type="AlphaFoldDB" id="A0A0A8ZMN0"/>
<evidence type="ECO:0000256" key="1">
    <source>
        <dbReference type="SAM" id="MobiDB-lite"/>
    </source>
</evidence>
<feature type="compositionally biased region" description="Basic and acidic residues" evidence="1">
    <location>
        <begin position="1"/>
        <end position="10"/>
    </location>
</feature>
<evidence type="ECO:0000313" key="2">
    <source>
        <dbReference type="EMBL" id="JAD40056.1"/>
    </source>
</evidence>
<organism evidence="2">
    <name type="scientific">Arundo donax</name>
    <name type="common">Giant reed</name>
    <name type="synonym">Donax arundinaceus</name>
    <dbReference type="NCBI Taxonomy" id="35708"/>
    <lineage>
        <taxon>Eukaryota</taxon>
        <taxon>Viridiplantae</taxon>
        <taxon>Streptophyta</taxon>
        <taxon>Embryophyta</taxon>
        <taxon>Tracheophyta</taxon>
        <taxon>Spermatophyta</taxon>
        <taxon>Magnoliopsida</taxon>
        <taxon>Liliopsida</taxon>
        <taxon>Poales</taxon>
        <taxon>Poaceae</taxon>
        <taxon>PACMAD clade</taxon>
        <taxon>Arundinoideae</taxon>
        <taxon>Arundineae</taxon>
        <taxon>Arundo</taxon>
    </lineage>
</organism>
<protein>
    <submittedName>
        <fullName evidence="2">Uncharacterized protein</fullName>
    </submittedName>
</protein>
<feature type="compositionally biased region" description="Basic residues" evidence="1">
    <location>
        <begin position="46"/>
        <end position="58"/>
    </location>
</feature>
<proteinExistence type="predicted"/>